<gene>
    <name evidence="2" type="ORF">ADN00_14445</name>
</gene>
<dbReference type="InterPro" id="IPR029441">
    <property type="entry name" value="Cass2"/>
</dbReference>
<dbReference type="InterPro" id="IPR011256">
    <property type="entry name" value="Reg_factor_effector_dom_sf"/>
</dbReference>
<name>A0A0P6WYS7_9CHLR</name>
<proteinExistence type="predicted"/>
<dbReference type="SUPFAM" id="SSF55136">
    <property type="entry name" value="Probable bacterial effector-binding domain"/>
    <property type="match status" value="1"/>
</dbReference>
<feature type="domain" description="AraC effector-binding" evidence="1">
    <location>
        <begin position="3"/>
        <end position="168"/>
    </location>
</feature>
<dbReference type="InterPro" id="IPR010499">
    <property type="entry name" value="AraC_E-bd"/>
</dbReference>
<comment type="caution">
    <text evidence="2">The sequence shown here is derived from an EMBL/GenBank/DDBJ whole genome shotgun (WGS) entry which is preliminary data.</text>
</comment>
<dbReference type="Pfam" id="PF14526">
    <property type="entry name" value="Cass2"/>
    <property type="match status" value="1"/>
</dbReference>
<accession>A0A0P6WYS7</accession>
<evidence type="ECO:0000259" key="1">
    <source>
        <dbReference type="SMART" id="SM00871"/>
    </source>
</evidence>
<evidence type="ECO:0000313" key="2">
    <source>
        <dbReference type="EMBL" id="KPL73760.1"/>
    </source>
</evidence>
<dbReference type="RefSeq" id="WP_075063733.1">
    <property type="nucleotide sequence ID" value="NZ_LGCL01000034.1"/>
</dbReference>
<dbReference type="EMBL" id="LGCL01000034">
    <property type="protein sequence ID" value="KPL73760.1"/>
    <property type="molecule type" value="Genomic_DNA"/>
</dbReference>
<keyword evidence="3" id="KW-1185">Reference proteome</keyword>
<evidence type="ECO:0000313" key="3">
    <source>
        <dbReference type="Proteomes" id="UP000050417"/>
    </source>
</evidence>
<organism evidence="2 3">
    <name type="scientific">Ornatilinea apprima</name>
    <dbReference type="NCBI Taxonomy" id="1134406"/>
    <lineage>
        <taxon>Bacteria</taxon>
        <taxon>Bacillati</taxon>
        <taxon>Chloroflexota</taxon>
        <taxon>Anaerolineae</taxon>
        <taxon>Anaerolineales</taxon>
        <taxon>Anaerolineaceae</taxon>
        <taxon>Ornatilinea</taxon>
    </lineage>
</organism>
<dbReference type="AlphaFoldDB" id="A0A0P6WYS7"/>
<dbReference type="Proteomes" id="UP000050417">
    <property type="component" value="Unassembled WGS sequence"/>
</dbReference>
<dbReference type="OrthoDB" id="9782503at2"/>
<dbReference type="STRING" id="1134406.ADN00_14445"/>
<sequence>MLKPTRLIERPEMWLAGFAFYGDPFQLRGGWDEENEIGRLWQRFGRFCAEQPGSLPSALEPGTGYEVHIQHLETGERGEYEVFVGFQVEPEAGIPIQFSLKRLPPAQYAVFTLRGAEISADWDAQISAWLAEAGWVSDFGFNLQCYDARFKGMQDLADSEVDVWVPVRRSGE</sequence>
<dbReference type="SMART" id="SM00871">
    <property type="entry name" value="AraC_E_bind"/>
    <property type="match status" value="1"/>
</dbReference>
<reference evidence="2 3" key="1">
    <citation type="submission" date="2015-07" db="EMBL/GenBank/DDBJ databases">
        <title>Genome sequence of Ornatilinea apprima DSM 23815.</title>
        <authorList>
            <person name="Hemp J."/>
            <person name="Ward L.M."/>
            <person name="Pace L.A."/>
            <person name="Fischer W.W."/>
        </authorList>
    </citation>
    <scope>NUCLEOTIDE SEQUENCE [LARGE SCALE GENOMIC DNA]</scope>
    <source>
        <strain evidence="2 3">P3M-1</strain>
    </source>
</reference>
<protein>
    <recommendedName>
        <fullName evidence="1">AraC effector-binding domain-containing protein</fullName>
    </recommendedName>
</protein>
<dbReference type="Gene3D" id="3.20.80.10">
    <property type="entry name" value="Regulatory factor, effector binding domain"/>
    <property type="match status" value="1"/>
</dbReference>